<evidence type="ECO:0000256" key="2">
    <source>
        <dbReference type="SAM" id="SignalP"/>
    </source>
</evidence>
<evidence type="ECO:0000313" key="3">
    <source>
        <dbReference type="EMBL" id="GAA4935031.1"/>
    </source>
</evidence>
<feature type="chain" id="PRO_5043472598" evidence="2">
    <location>
        <begin position="21"/>
        <end position="108"/>
    </location>
</feature>
<dbReference type="EMBL" id="BAABLX010000007">
    <property type="protein sequence ID" value="GAA4935031.1"/>
    <property type="molecule type" value="Genomic_DNA"/>
</dbReference>
<keyword evidence="2" id="KW-0732">Signal</keyword>
<evidence type="ECO:0000313" key="4">
    <source>
        <dbReference type="Proteomes" id="UP001409585"/>
    </source>
</evidence>
<feature type="signal peptide" evidence="2">
    <location>
        <begin position="1"/>
        <end position="20"/>
    </location>
</feature>
<sequence>MRRTVLITLCCFALTALAQANSPAIGTLETQQYRVLIHLKESKPVYTVQDHQGNELARELPRDELFAAFPDLRSLVTGGVAKDASLERGQHSTDQRLNSDELPQSEDQ</sequence>
<protein>
    <submittedName>
        <fullName evidence="3">Uncharacterized protein</fullName>
    </submittedName>
</protein>
<accession>A0AAV3TZV1</accession>
<dbReference type="RefSeq" id="WP_345418088.1">
    <property type="nucleotide sequence ID" value="NZ_AP031496.1"/>
</dbReference>
<feature type="compositionally biased region" description="Basic and acidic residues" evidence="1">
    <location>
        <begin position="84"/>
        <end position="99"/>
    </location>
</feature>
<evidence type="ECO:0000256" key="1">
    <source>
        <dbReference type="SAM" id="MobiDB-lite"/>
    </source>
</evidence>
<comment type="caution">
    <text evidence="3">The sequence shown here is derived from an EMBL/GenBank/DDBJ whole genome shotgun (WGS) entry which is preliminary data.</text>
</comment>
<name>A0AAV3TZV1_9ALTE</name>
<dbReference type="AlphaFoldDB" id="A0AAV3TZV1"/>
<proteinExistence type="predicted"/>
<organism evidence="3 4">
    <name type="scientific">Halioxenophilus aromaticivorans</name>
    <dbReference type="NCBI Taxonomy" id="1306992"/>
    <lineage>
        <taxon>Bacteria</taxon>
        <taxon>Pseudomonadati</taxon>
        <taxon>Pseudomonadota</taxon>
        <taxon>Gammaproteobacteria</taxon>
        <taxon>Alteromonadales</taxon>
        <taxon>Alteromonadaceae</taxon>
        <taxon>Halioxenophilus</taxon>
    </lineage>
</organism>
<keyword evidence="4" id="KW-1185">Reference proteome</keyword>
<feature type="region of interest" description="Disordered" evidence="1">
    <location>
        <begin position="83"/>
        <end position="108"/>
    </location>
</feature>
<dbReference type="Proteomes" id="UP001409585">
    <property type="component" value="Unassembled WGS sequence"/>
</dbReference>
<gene>
    <name evidence="3" type="ORF">GCM10025791_10280</name>
</gene>
<reference evidence="4" key="1">
    <citation type="journal article" date="2019" name="Int. J. Syst. Evol. Microbiol.">
        <title>The Global Catalogue of Microorganisms (GCM) 10K type strain sequencing project: providing services to taxonomists for standard genome sequencing and annotation.</title>
        <authorList>
            <consortium name="The Broad Institute Genomics Platform"/>
            <consortium name="The Broad Institute Genome Sequencing Center for Infectious Disease"/>
            <person name="Wu L."/>
            <person name="Ma J."/>
        </authorList>
    </citation>
    <scope>NUCLEOTIDE SEQUENCE [LARGE SCALE GENOMIC DNA]</scope>
    <source>
        <strain evidence="4">JCM 19134</strain>
    </source>
</reference>